<dbReference type="Gene3D" id="1.10.3720.10">
    <property type="entry name" value="MetI-like"/>
    <property type="match status" value="1"/>
</dbReference>
<gene>
    <name evidence="10" type="ORF">DZF96_05465</name>
</gene>
<keyword evidence="5 7" id="KW-1133">Transmembrane helix</keyword>
<dbReference type="Proteomes" id="UP000266298">
    <property type="component" value="Unassembled WGS sequence"/>
</dbReference>
<comment type="subcellular location">
    <subcellularLocation>
        <location evidence="1 7">Cell membrane</location>
        <topology evidence="1 7">Multi-pass membrane protein</topology>
    </subcellularLocation>
</comment>
<evidence type="ECO:0000256" key="1">
    <source>
        <dbReference type="ARBA" id="ARBA00004651"/>
    </source>
</evidence>
<evidence type="ECO:0000256" key="5">
    <source>
        <dbReference type="ARBA" id="ARBA00022989"/>
    </source>
</evidence>
<dbReference type="RefSeq" id="WP_043587130.1">
    <property type="nucleotide sequence ID" value="NZ_QWEC01000052.1"/>
</dbReference>
<evidence type="ECO:0000256" key="3">
    <source>
        <dbReference type="ARBA" id="ARBA00022475"/>
    </source>
</evidence>
<dbReference type="PANTHER" id="PTHR43163">
    <property type="entry name" value="DIPEPTIDE TRANSPORT SYSTEM PERMEASE PROTEIN DPPB-RELATED"/>
    <property type="match status" value="1"/>
</dbReference>
<feature type="compositionally biased region" description="Basic and acidic residues" evidence="8">
    <location>
        <begin position="349"/>
        <end position="358"/>
    </location>
</feature>
<feature type="transmembrane region" description="Helical" evidence="7">
    <location>
        <begin position="291"/>
        <end position="314"/>
    </location>
</feature>
<dbReference type="GO" id="GO:0071916">
    <property type="term" value="F:dipeptide transmembrane transporter activity"/>
    <property type="evidence" value="ECO:0007669"/>
    <property type="project" value="TreeGrafter"/>
</dbReference>
<feature type="transmembrane region" description="Helical" evidence="7">
    <location>
        <begin position="118"/>
        <end position="138"/>
    </location>
</feature>
<evidence type="ECO:0000256" key="4">
    <source>
        <dbReference type="ARBA" id="ARBA00022692"/>
    </source>
</evidence>
<protein>
    <submittedName>
        <fullName evidence="10">ABC transporter permease</fullName>
    </submittedName>
</protein>
<feature type="compositionally biased region" description="Low complexity" evidence="8">
    <location>
        <begin position="330"/>
        <end position="348"/>
    </location>
</feature>
<evidence type="ECO:0000313" key="11">
    <source>
        <dbReference type="Proteomes" id="UP000266298"/>
    </source>
</evidence>
<dbReference type="InterPro" id="IPR035906">
    <property type="entry name" value="MetI-like_sf"/>
</dbReference>
<dbReference type="Pfam" id="PF19300">
    <property type="entry name" value="BPD_transp_1_N"/>
    <property type="match status" value="1"/>
</dbReference>
<dbReference type="SUPFAM" id="SSF161098">
    <property type="entry name" value="MetI-like"/>
    <property type="match status" value="1"/>
</dbReference>
<dbReference type="Pfam" id="PF00528">
    <property type="entry name" value="BPD_transp_1"/>
    <property type="match status" value="1"/>
</dbReference>
<feature type="transmembrane region" description="Helical" evidence="7">
    <location>
        <begin position="185"/>
        <end position="206"/>
    </location>
</feature>
<dbReference type="PROSITE" id="PS50928">
    <property type="entry name" value="ABC_TM1"/>
    <property type="match status" value="1"/>
</dbReference>
<dbReference type="GO" id="GO:0005886">
    <property type="term" value="C:plasma membrane"/>
    <property type="evidence" value="ECO:0007669"/>
    <property type="project" value="UniProtKB-SubCell"/>
</dbReference>
<evidence type="ECO:0000256" key="6">
    <source>
        <dbReference type="ARBA" id="ARBA00023136"/>
    </source>
</evidence>
<reference evidence="10 11" key="1">
    <citation type="submission" date="2018-08" db="EMBL/GenBank/DDBJ databases">
        <title>Genome Sequence of Clavibacter michiganensis Subspecies type strains, and the Atypical Peach-Colored Strains Isolated from Tomato.</title>
        <authorList>
            <person name="Osdaghi E."/>
            <person name="Portier P."/>
            <person name="Briand M."/>
            <person name="Jacques M.-A."/>
        </authorList>
    </citation>
    <scope>NUCLEOTIDE SEQUENCE [LARGE SCALE GENOMIC DNA]</scope>
    <source>
        <strain evidence="10 11">CFBP 7493</strain>
    </source>
</reference>
<dbReference type="InterPro" id="IPR045621">
    <property type="entry name" value="BPD_transp_1_N"/>
</dbReference>
<evidence type="ECO:0000259" key="9">
    <source>
        <dbReference type="PROSITE" id="PS50928"/>
    </source>
</evidence>
<comment type="caution">
    <text evidence="10">The sequence shown here is derived from an EMBL/GenBank/DDBJ whole genome shotgun (WGS) entry which is preliminary data.</text>
</comment>
<dbReference type="CDD" id="cd06261">
    <property type="entry name" value="TM_PBP2"/>
    <property type="match status" value="1"/>
</dbReference>
<keyword evidence="3" id="KW-1003">Cell membrane</keyword>
<feature type="transmembrane region" description="Helical" evidence="7">
    <location>
        <begin position="21"/>
        <end position="43"/>
    </location>
</feature>
<evidence type="ECO:0000256" key="2">
    <source>
        <dbReference type="ARBA" id="ARBA00022448"/>
    </source>
</evidence>
<feature type="domain" description="ABC transmembrane type-1" evidence="9">
    <location>
        <begin position="114"/>
        <end position="314"/>
    </location>
</feature>
<dbReference type="PANTHER" id="PTHR43163:SF6">
    <property type="entry name" value="DIPEPTIDE TRANSPORT SYSTEM PERMEASE PROTEIN DPPB-RELATED"/>
    <property type="match status" value="1"/>
</dbReference>
<dbReference type="InterPro" id="IPR000515">
    <property type="entry name" value="MetI-like"/>
</dbReference>
<dbReference type="EMBL" id="QWEC01000052">
    <property type="protein sequence ID" value="RII97871.1"/>
    <property type="molecule type" value="Genomic_DNA"/>
</dbReference>
<name>A0A399NVN2_9MICO</name>
<evidence type="ECO:0000256" key="7">
    <source>
        <dbReference type="RuleBase" id="RU363032"/>
    </source>
</evidence>
<organism evidence="10 11">
    <name type="scientific">Clavibacter michiganensis</name>
    <dbReference type="NCBI Taxonomy" id="28447"/>
    <lineage>
        <taxon>Bacteria</taxon>
        <taxon>Bacillati</taxon>
        <taxon>Actinomycetota</taxon>
        <taxon>Actinomycetes</taxon>
        <taxon>Micrococcales</taxon>
        <taxon>Microbacteriaceae</taxon>
        <taxon>Clavibacter</taxon>
    </lineage>
</organism>
<keyword evidence="4 7" id="KW-0812">Transmembrane</keyword>
<proteinExistence type="inferred from homology"/>
<evidence type="ECO:0000256" key="8">
    <source>
        <dbReference type="SAM" id="MobiDB-lite"/>
    </source>
</evidence>
<feature type="transmembrane region" description="Helical" evidence="7">
    <location>
        <begin position="145"/>
        <end position="173"/>
    </location>
</feature>
<keyword evidence="6 7" id="KW-0472">Membrane</keyword>
<sequence length="366" mass="37150">MRRGRAVRASGSRRPALLRAVGARIGGAVLVLWAVATVTFLAVRLIPGDPAQAILGGPGSQAPPEAVSAVRAEYGLDQPLLVQYLAQLGRLAQGDLGRSYALREDVVAVLARQLPGTLLLAVLALAVAWILALGLALVSSGAGRVAGAIGAGVEIVAASLPHFWIGVVLILVFSTGLGWLPAVSGSSPAGLVLPVLTLAIPLAGFLGQIMREALLDALDSPFALAARARGESEAGVRLRHALRHAASPGIALSGWAFGFLISGAVVVEQIFARPGLGRTALSAVTSRDVPVIVGVVLVVAVVYIVLTAVTDLLARIVDPRLVDARPGDVPAGSSAPVLAGAPGAPVADADPRTSDVRASDVPSATR</sequence>
<keyword evidence="2 7" id="KW-0813">Transport</keyword>
<comment type="similarity">
    <text evidence="7">Belongs to the binding-protein-dependent transport system permease family.</text>
</comment>
<accession>A0A399NVN2</accession>
<feature type="transmembrane region" description="Helical" evidence="7">
    <location>
        <begin position="249"/>
        <end position="271"/>
    </location>
</feature>
<dbReference type="AlphaFoldDB" id="A0A399NVN2"/>
<evidence type="ECO:0000313" key="10">
    <source>
        <dbReference type="EMBL" id="RII97871.1"/>
    </source>
</evidence>
<feature type="region of interest" description="Disordered" evidence="8">
    <location>
        <begin position="329"/>
        <end position="366"/>
    </location>
</feature>